<evidence type="ECO:0000259" key="20">
    <source>
        <dbReference type="PROSITE" id="PS51457"/>
    </source>
</evidence>
<keyword evidence="8" id="KW-1090">Inhibition of host innate immune response by virus</keyword>
<evidence type="ECO:0000256" key="1">
    <source>
        <dbReference type="ARBA" id="ARBA00004147"/>
    </source>
</evidence>
<comment type="subunit">
    <text evidence="18">Interacts with host CGAS; this interaction inhibits CGAS-mediated type I interferon response.</text>
</comment>
<dbReference type="PIRSF" id="PIRSF015691">
    <property type="entry name" value="VAC_E5R"/>
    <property type="match status" value="1"/>
</dbReference>
<keyword evidence="14" id="KW-0899">Viral immunoevasion</keyword>
<dbReference type="Proteomes" id="UP000217350">
    <property type="component" value="Segment"/>
</dbReference>
<evidence type="ECO:0000256" key="14">
    <source>
        <dbReference type="ARBA" id="ARBA00023280"/>
    </source>
</evidence>
<evidence type="ECO:0000256" key="18">
    <source>
        <dbReference type="ARBA" id="ARBA00038635"/>
    </source>
</evidence>
<evidence type="ECO:0000256" key="11">
    <source>
        <dbReference type="ARBA" id="ARBA00022989"/>
    </source>
</evidence>
<protein>
    <recommendedName>
        <fullName evidence="16">Protein OPG067</fullName>
    </recommendedName>
    <alternativeName>
        <fullName evidence="17">Protein E5</fullName>
    </alternativeName>
</protein>
<keyword evidence="9" id="KW-0812">Transmembrane</keyword>
<keyword evidence="7" id="KW-0945">Host-virus interaction</keyword>
<sequence length="368" mass="43719">MAMNIVPGECASTYANRLFVKLYDENQNVSKCLNIIRSQLSSEFPEVNDDFIWMRKYVNNIYESNNCRSLINEYIKKTKLELVKIEKKKLLYSQKAKIIKDINANKRLSIMHYNSLKTGYIKCLSILQKITKAKYVPNIDNFPKIIKLFYDLSTICKNSKKPTTLVYALINYMFPDLFGNDNRFIYYRINPKRRLKIKQLSPFKMNLIKILVEDTFFRNKTLTHVWDKIRLEVDRMLDNKASNLEMDTIYKIKPLWTIYVKDENDKEFIKDMARECISTQELLEKTLKKLFTDMFKDGSYKMYRHDADDKYMGLDKIKLDIIHRIVDPCIIAPKRIAYLICKDMINNYFEKPTHIIGSNLQKCIDIKL</sequence>
<reference evidence="21" key="1">
    <citation type="journal article" date="2017" name="Virus Genes">
        <title>Two novel poxviruses with unusual genome rearrangements: NY_014 and Murmansk.</title>
        <authorList>
            <person name="Smithson C."/>
            <person name="Meyer H."/>
            <person name="Gigante C.M."/>
            <person name="Gao J."/>
            <person name="Zhao H."/>
            <person name="Batra D."/>
            <person name="Damon I."/>
            <person name="Upton C."/>
            <person name="Li Y."/>
        </authorList>
    </citation>
    <scope>NUCLEOTIDE SEQUENCE [LARGE SCALE GENOMIC DNA]</scope>
    <source>
        <strain evidence="21">LEIV-11411</strain>
    </source>
</reference>
<comment type="function">
    <text evidence="19">Major early protein present in virus factories. The presence of BEN domains suggests a possible role in organization of viral DNA during replication or transcription. Plays an essential role in the inhibition of the cGAS-dependent type I IFN induction in host dendritic cells. Mechanistically, abolishes cGAMP production by triggering host CGAS degradation via a proteasome-dependent mechanism.</text>
</comment>
<dbReference type="EMBL" id="MF001304">
    <property type="protein sequence ID" value="AST09252.1"/>
    <property type="molecule type" value="Genomic_DNA"/>
</dbReference>
<evidence type="ECO:0000256" key="3">
    <source>
        <dbReference type="ARBA" id="ARBA00004192"/>
    </source>
</evidence>
<accession>A0A223FMR0</accession>
<evidence type="ECO:0000256" key="13">
    <source>
        <dbReference type="ARBA" id="ARBA00023200"/>
    </source>
</evidence>
<evidence type="ECO:0000256" key="8">
    <source>
        <dbReference type="ARBA" id="ARBA00022632"/>
    </source>
</evidence>
<dbReference type="GO" id="GO:0052170">
    <property type="term" value="P:symbiont-mediated suppression of host innate immune response"/>
    <property type="evidence" value="ECO:0007669"/>
    <property type="project" value="UniProtKB-KW"/>
</dbReference>
<evidence type="ECO:0000256" key="15">
    <source>
        <dbReference type="ARBA" id="ARBA00034731"/>
    </source>
</evidence>
<evidence type="ECO:0000256" key="17">
    <source>
        <dbReference type="ARBA" id="ARBA00034912"/>
    </source>
</evidence>
<comment type="similarity">
    <text evidence="15">Belongs to the orthopoxvirus OPG067 family.</text>
</comment>
<keyword evidence="5" id="KW-0244">Early protein</keyword>
<evidence type="ECO:0000256" key="7">
    <source>
        <dbReference type="ARBA" id="ARBA00022581"/>
    </source>
</evidence>
<comment type="subcellular location">
    <subcellularLocation>
        <location evidence="3">Host cytoplasm</location>
    </subcellularLocation>
    <subcellularLocation>
        <location evidence="1">Host nucleus</location>
    </subcellularLocation>
    <subcellularLocation>
        <location evidence="2">Membrane</location>
        <topology evidence="2">Single-pass membrane protein</topology>
    </subcellularLocation>
</comment>
<organism evidence="21">
    <name type="scientific">Murmansk poxvirus</name>
    <dbReference type="NCBI Taxonomy" id="2025359"/>
    <lineage>
        <taxon>Viruses</taxon>
        <taxon>Varidnaviria</taxon>
        <taxon>Bamfordvirae</taxon>
        <taxon>Nucleocytoviricota</taxon>
        <taxon>Pokkesviricetes</taxon>
        <taxon>Chitovirales</taxon>
        <taxon>Poxviridae</taxon>
        <taxon>Chordopoxvirinae</taxon>
        <taxon>Centapoxvirus</taxon>
        <taxon>Centapoxvirus microtuspox</taxon>
        <taxon>Murmansk microtuspox virus</taxon>
    </lineage>
</organism>
<gene>
    <name evidence="21" type="ORF">Murmansk-057</name>
</gene>
<dbReference type="GO" id="GO:0042025">
    <property type="term" value="C:host cell nucleus"/>
    <property type="evidence" value="ECO:0007669"/>
    <property type="project" value="UniProtKB-SubCell"/>
</dbReference>
<keyword evidence="10" id="KW-0677">Repeat</keyword>
<evidence type="ECO:0000256" key="12">
    <source>
        <dbReference type="ARBA" id="ARBA00023136"/>
    </source>
</evidence>
<dbReference type="InterPro" id="IPR004334">
    <property type="entry name" value="Poxvirus_E5R"/>
</dbReference>
<dbReference type="GO" id="GO:0003677">
    <property type="term" value="F:DNA binding"/>
    <property type="evidence" value="ECO:0007669"/>
    <property type="project" value="InterPro"/>
</dbReference>
<evidence type="ECO:0000256" key="2">
    <source>
        <dbReference type="ARBA" id="ARBA00004167"/>
    </source>
</evidence>
<keyword evidence="12" id="KW-0472">Membrane</keyword>
<evidence type="ECO:0000313" key="22">
    <source>
        <dbReference type="Proteomes" id="UP000217350"/>
    </source>
</evidence>
<keyword evidence="11" id="KW-1133">Transmembrane helix</keyword>
<dbReference type="GO" id="GO:0030430">
    <property type="term" value="C:host cell cytoplasm"/>
    <property type="evidence" value="ECO:0007669"/>
    <property type="project" value="UniProtKB-SubCell"/>
</dbReference>
<keyword evidence="6" id="KW-1048">Host nucleus</keyword>
<keyword evidence="22" id="KW-1185">Reference proteome</keyword>
<dbReference type="InterPro" id="IPR018379">
    <property type="entry name" value="BEN_domain"/>
</dbReference>
<evidence type="ECO:0000256" key="16">
    <source>
        <dbReference type="ARBA" id="ARBA00034821"/>
    </source>
</evidence>
<proteinExistence type="inferred from homology"/>
<evidence type="ECO:0000256" key="9">
    <source>
        <dbReference type="ARBA" id="ARBA00022692"/>
    </source>
</evidence>
<name>A0A223FMR0_9POXV</name>
<evidence type="ECO:0000256" key="6">
    <source>
        <dbReference type="ARBA" id="ARBA00022562"/>
    </source>
</evidence>
<feature type="domain" description="BEN" evidence="20">
    <location>
        <begin position="142"/>
        <end position="244"/>
    </location>
</feature>
<dbReference type="GO" id="GO:0016020">
    <property type="term" value="C:membrane"/>
    <property type="evidence" value="ECO:0007669"/>
    <property type="project" value="UniProtKB-SubCell"/>
</dbReference>
<keyword evidence="13" id="KW-1035">Host cytoplasm</keyword>
<evidence type="ECO:0000256" key="19">
    <source>
        <dbReference type="ARBA" id="ARBA00045739"/>
    </source>
</evidence>
<keyword evidence="4" id="KW-1113">Inhibition of host RLR pathway by virus</keyword>
<evidence type="ECO:0000256" key="4">
    <source>
        <dbReference type="ARBA" id="ARBA00022482"/>
    </source>
</evidence>
<dbReference type="Pfam" id="PF10523">
    <property type="entry name" value="BEN"/>
    <property type="match status" value="1"/>
</dbReference>
<evidence type="ECO:0000313" key="21">
    <source>
        <dbReference type="EMBL" id="AST09252.1"/>
    </source>
</evidence>
<evidence type="ECO:0000256" key="10">
    <source>
        <dbReference type="ARBA" id="ARBA00022737"/>
    </source>
</evidence>
<evidence type="ECO:0000256" key="5">
    <source>
        <dbReference type="ARBA" id="ARBA00022518"/>
    </source>
</evidence>
<dbReference type="OrthoDB" id="7459at10239"/>
<dbReference type="PROSITE" id="PS51457">
    <property type="entry name" value="BEN"/>
    <property type="match status" value="1"/>
</dbReference>